<name>A0A2K9LM76_9GAMM</name>
<dbReference type="KEGG" id="kak:Kalk_13855"/>
<dbReference type="InterPro" id="IPR002656">
    <property type="entry name" value="Acyl_transf_3_dom"/>
</dbReference>
<feature type="domain" description="Acyltransferase 3" evidence="2">
    <location>
        <begin position="28"/>
        <end position="409"/>
    </location>
</feature>
<dbReference type="Pfam" id="PF01757">
    <property type="entry name" value="Acyl_transf_3"/>
    <property type="match status" value="1"/>
</dbReference>
<evidence type="ECO:0000313" key="3">
    <source>
        <dbReference type="EMBL" id="AUM13438.1"/>
    </source>
</evidence>
<keyword evidence="1" id="KW-0472">Membrane</keyword>
<feature type="transmembrane region" description="Helical" evidence="1">
    <location>
        <begin position="246"/>
        <end position="265"/>
    </location>
</feature>
<feature type="transmembrane region" description="Helical" evidence="1">
    <location>
        <begin position="350"/>
        <end position="375"/>
    </location>
</feature>
<evidence type="ECO:0000256" key="1">
    <source>
        <dbReference type="SAM" id="Phobius"/>
    </source>
</evidence>
<keyword evidence="1" id="KW-0812">Transmembrane</keyword>
<feature type="transmembrane region" description="Helical" evidence="1">
    <location>
        <begin position="79"/>
        <end position="96"/>
    </location>
</feature>
<feature type="transmembrane region" description="Helical" evidence="1">
    <location>
        <begin position="320"/>
        <end position="338"/>
    </location>
</feature>
<evidence type="ECO:0000259" key="2">
    <source>
        <dbReference type="Pfam" id="PF01757"/>
    </source>
</evidence>
<sequence>MSSLLSAFSPVRNLKQLFVRPESNFPVLDGFRALSMLLILVFHTFSIYCVYNPEVELIDMVEASGWSAWIWNADKGVDIFFVISGFLITGILLRQIDRDGRIRFGNFYWRRFMRLSPAYWFMIALYAWMGLSTMDLEARQQLHLDNLWANLLYVNNFIPYQEQAMNWTWSLAIEEQFYLVYPLVLFVLVKHTRRPLLGMWVLMGVSFLVRFMVIMLDEPIRTMSGSDLALDKQFHAYHFSVLYDNLYTRFGALLSGCIAAFYYFHNEQALRQFLNSTLGKVLEFASFGIIVFVMWLPVLSRSMDDQQAFTILYQTFSRNLFSGAVAYLALVCLEKSYLSRVLNLLFSNRLWYPLAQLSYSMYLLHIFPILILVQLGVSAMQKYPERYDYTHWEAMSLICVYATGITILGAVIVYLIIERPIMNLRK</sequence>
<feature type="transmembrane region" description="Helical" evidence="1">
    <location>
        <begin position="395"/>
        <end position="417"/>
    </location>
</feature>
<accession>A0A2K9LM76</accession>
<dbReference type="InterPro" id="IPR052728">
    <property type="entry name" value="O2_lipid_transport_reg"/>
</dbReference>
<dbReference type="AlphaFoldDB" id="A0A2K9LM76"/>
<protein>
    <recommendedName>
        <fullName evidence="2">Acyltransferase 3 domain-containing protein</fullName>
    </recommendedName>
</protein>
<dbReference type="EMBL" id="CP022684">
    <property type="protein sequence ID" value="AUM13438.1"/>
    <property type="molecule type" value="Genomic_DNA"/>
</dbReference>
<dbReference type="RefSeq" id="WP_101894816.1">
    <property type="nucleotide sequence ID" value="NZ_CP022684.1"/>
</dbReference>
<keyword evidence="4" id="KW-1185">Reference proteome</keyword>
<feature type="transmembrane region" description="Helical" evidence="1">
    <location>
        <begin position="196"/>
        <end position="216"/>
    </location>
</feature>
<feature type="transmembrane region" description="Helical" evidence="1">
    <location>
        <begin position="167"/>
        <end position="189"/>
    </location>
</feature>
<dbReference type="Proteomes" id="UP000235116">
    <property type="component" value="Chromosome"/>
</dbReference>
<feature type="transmembrane region" description="Helical" evidence="1">
    <location>
        <begin position="277"/>
        <end position="300"/>
    </location>
</feature>
<evidence type="ECO:0000313" key="4">
    <source>
        <dbReference type="Proteomes" id="UP000235116"/>
    </source>
</evidence>
<dbReference type="PANTHER" id="PTHR11161">
    <property type="entry name" value="O-ACYLTRANSFERASE"/>
    <property type="match status" value="1"/>
</dbReference>
<feature type="transmembrane region" description="Helical" evidence="1">
    <location>
        <begin position="117"/>
        <end position="134"/>
    </location>
</feature>
<organism evidence="3 4">
    <name type="scientific">Ketobacter alkanivorans</name>
    <dbReference type="NCBI Taxonomy" id="1917421"/>
    <lineage>
        <taxon>Bacteria</taxon>
        <taxon>Pseudomonadati</taxon>
        <taxon>Pseudomonadota</taxon>
        <taxon>Gammaproteobacteria</taxon>
        <taxon>Pseudomonadales</taxon>
        <taxon>Ketobacteraceae</taxon>
        <taxon>Ketobacter</taxon>
    </lineage>
</organism>
<keyword evidence="1" id="KW-1133">Transmembrane helix</keyword>
<reference evidence="4" key="1">
    <citation type="submission" date="2017-08" db="EMBL/GenBank/DDBJ databases">
        <title>Direct submision.</title>
        <authorList>
            <person name="Kim S.-J."/>
            <person name="Rhee S.-K."/>
        </authorList>
    </citation>
    <scope>NUCLEOTIDE SEQUENCE [LARGE SCALE GENOMIC DNA]</scope>
    <source>
        <strain evidence="4">GI5</strain>
    </source>
</reference>
<gene>
    <name evidence="3" type="ORF">Kalk_13855</name>
</gene>
<dbReference type="PANTHER" id="PTHR11161:SF0">
    <property type="entry name" value="O-ACYLTRANSFERASE LIKE PROTEIN"/>
    <property type="match status" value="1"/>
</dbReference>
<dbReference type="GO" id="GO:0016747">
    <property type="term" value="F:acyltransferase activity, transferring groups other than amino-acyl groups"/>
    <property type="evidence" value="ECO:0007669"/>
    <property type="project" value="InterPro"/>
</dbReference>
<proteinExistence type="predicted"/>
<dbReference type="OrthoDB" id="9767863at2"/>